<feature type="signal peptide" evidence="1">
    <location>
        <begin position="1"/>
        <end position="22"/>
    </location>
</feature>
<accession>A0A4U6UJR5</accession>
<gene>
    <name evidence="2" type="ORF">SEVIR_5G254250v2</name>
</gene>
<proteinExistence type="predicted"/>
<evidence type="ECO:0000313" key="3">
    <source>
        <dbReference type="Proteomes" id="UP000298652"/>
    </source>
</evidence>
<name>A0A4U6UJR5_SETVI</name>
<protein>
    <submittedName>
        <fullName evidence="2">Uncharacterized protein</fullName>
    </submittedName>
</protein>
<keyword evidence="1" id="KW-0732">Signal</keyword>
<dbReference type="Proteomes" id="UP000298652">
    <property type="component" value="Chromosome 5"/>
</dbReference>
<evidence type="ECO:0000313" key="2">
    <source>
        <dbReference type="EMBL" id="TKW15712.1"/>
    </source>
</evidence>
<evidence type="ECO:0000256" key="1">
    <source>
        <dbReference type="SAM" id="SignalP"/>
    </source>
</evidence>
<reference evidence="2" key="1">
    <citation type="submission" date="2019-03" db="EMBL/GenBank/DDBJ databases">
        <title>WGS assembly of Setaria viridis.</title>
        <authorList>
            <person name="Huang P."/>
            <person name="Jenkins J."/>
            <person name="Grimwood J."/>
            <person name="Barry K."/>
            <person name="Healey A."/>
            <person name="Mamidi S."/>
            <person name="Sreedasyam A."/>
            <person name="Shu S."/>
            <person name="Feldman M."/>
            <person name="Wu J."/>
            <person name="Yu Y."/>
            <person name="Chen C."/>
            <person name="Johnson J."/>
            <person name="Rokhsar D."/>
            <person name="Baxter I."/>
            <person name="Schmutz J."/>
            <person name="Brutnell T."/>
            <person name="Kellogg E."/>
        </authorList>
    </citation>
    <scope>NUCLEOTIDE SEQUENCE [LARGE SCALE GENOMIC DNA]</scope>
</reference>
<keyword evidence="3" id="KW-1185">Reference proteome</keyword>
<organism evidence="2 3">
    <name type="scientific">Setaria viridis</name>
    <name type="common">Green bristlegrass</name>
    <name type="synonym">Setaria italica subsp. viridis</name>
    <dbReference type="NCBI Taxonomy" id="4556"/>
    <lineage>
        <taxon>Eukaryota</taxon>
        <taxon>Viridiplantae</taxon>
        <taxon>Streptophyta</taxon>
        <taxon>Embryophyta</taxon>
        <taxon>Tracheophyta</taxon>
        <taxon>Spermatophyta</taxon>
        <taxon>Magnoliopsida</taxon>
        <taxon>Liliopsida</taxon>
        <taxon>Poales</taxon>
        <taxon>Poaceae</taxon>
        <taxon>PACMAD clade</taxon>
        <taxon>Panicoideae</taxon>
        <taxon>Panicodae</taxon>
        <taxon>Paniceae</taxon>
        <taxon>Cenchrinae</taxon>
        <taxon>Setaria</taxon>
    </lineage>
</organism>
<feature type="chain" id="PRO_5020614009" evidence="1">
    <location>
        <begin position="23"/>
        <end position="59"/>
    </location>
</feature>
<sequence>MYFRVCQFIFIFPLWFGNFTSGEQSTGLGIAIGRVGCVWSKNPPMMRHATSICIHTYNI</sequence>
<dbReference type="Gramene" id="TKW15712">
    <property type="protein sequence ID" value="TKW15712"/>
    <property type="gene ID" value="SEVIR_5G254250v2"/>
</dbReference>
<dbReference type="AlphaFoldDB" id="A0A4U6UJR5"/>
<dbReference type="EMBL" id="CM016556">
    <property type="protein sequence ID" value="TKW15712.1"/>
    <property type="molecule type" value="Genomic_DNA"/>
</dbReference>